<dbReference type="InterPro" id="IPR028299">
    <property type="entry name" value="ClpA/B_CS2"/>
</dbReference>
<dbReference type="InterPro" id="IPR003593">
    <property type="entry name" value="AAA+_ATPase"/>
</dbReference>
<evidence type="ECO:0000259" key="8">
    <source>
        <dbReference type="SMART" id="SM01086"/>
    </source>
</evidence>
<feature type="domain" description="Clp ATPase C-terminal" evidence="8">
    <location>
        <begin position="701"/>
        <end position="790"/>
    </location>
</feature>
<dbReference type="Gene3D" id="4.10.860.10">
    <property type="entry name" value="UVR domain"/>
    <property type="match status" value="1"/>
</dbReference>
<feature type="domain" description="AAA+ ATPase" evidence="7">
    <location>
        <begin position="530"/>
        <end position="673"/>
    </location>
</feature>
<dbReference type="GO" id="GO:0008233">
    <property type="term" value="F:peptidase activity"/>
    <property type="evidence" value="ECO:0007669"/>
    <property type="project" value="UniProtKB-KW"/>
</dbReference>
<feature type="compositionally biased region" description="Basic and acidic residues" evidence="6">
    <location>
        <begin position="131"/>
        <end position="147"/>
    </location>
</feature>
<evidence type="ECO:0000256" key="5">
    <source>
        <dbReference type="SAM" id="Coils"/>
    </source>
</evidence>
<name>A0A9J6P3M4_9CLOT</name>
<accession>A0A9J6P3M4</accession>
<dbReference type="PANTHER" id="PTHR11638">
    <property type="entry name" value="ATP-DEPENDENT CLP PROTEASE"/>
    <property type="match status" value="1"/>
</dbReference>
<evidence type="ECO:0000259" key="7">
    <source>
        <dbReference type="SMART" id="SM00382"/>
    </source>
</evidence>
<evidence type="ECO:0000256" key="6">
    <source>
        <dbReference type="SAM" id="MobiDB-lite"/>
    </source>
</evidence>
<evidence type="ECO:0000256" key="1">
    <source>
        <dbReference type="ARBA" id="ARBA00022737"/>
    </source>
</evidence>
<proteinExistence type="predicted"/>
<reference evidence="9" key="1">
    <citation type="journal article" date="2021" name="mSystems">
        <title>Bacteria and Archaea Synergistically Convert Glycine Betaine to Biogenic Methane in the Formosa Cold Seep of the South China Sea.</title>
        <authorList>
            <person name="Li L."/>
            <person name="Zhang W."/>
            <person name="Zhang S."/>
            <person name="Song L."/>
            <person name="Sun Q."/>
            <person name="Zhang H."/>
            <person name="Xiang H."/>
            <person name="Dong X."/>
        </authorList>
    </citation>
    <scope>NUCLEOTIDE SEQUENCE</scope>
    <source>
        <strain evidence="9">ZWT</strain>
    </source>
</reference>
<dbReference type="Pfam" id="PF07724">
    <property type="entry name" value="AAA_2"/>
    <property type="match status" value="1"/>
</dbReference>
<dbReference type="PRINTS" id="PR00300">
    <property type="entry name" value="CLPPROTEASEA"/>
</dbReference>
<keyword evidence="9" id="KW-0645">Protease</keyword>
<feature type="domain" description="AAA+ ATPase" evidence="7">
    <location>
        <begin position="200"/>
        <end position="345"/>
    </location>
</feature>
<keyword evidence="5" id="KW-0175">Coiled coil</keyword>
<evidence type="ECO:0000256" key="3">
    <source>
        <dbReference type="ARBA" id="ARBA00022840"/>
    </source>
</evidence>
<dbReference type="Pfam" id="PF17871">
    <property type="entry name" value="AAA_lid_9"/>
    <property type="match status" value="1"/>
</dbReference>
<dbReference type="GO" id="GO:0016887">
    <property type="term" value="F:ATP hydrolysis activity"/>
    <property type="evidence" value="ECO:0007669"/>
    <property type="project" value="InterPro"/>
</dbReference>
<sequence>MELCSICNKNLAVVYINKFENGKSVMKGVCMDCAKSMGLPVMDKMMKQLGMTEEEFSMVNDQMKNMLENMDVNEINEQMQSMMKNVDMNELKDSLKDSKISADFLSGMFPNMSVNEDDNEDDLEDMANLSEEDRSSVEDVKSQDGNKKGKKKKSWIGPRKKHLDKYGINLTMKAMDGKVDRIIGRNREIDRVVQILNRRSKNNPILIGEPGVGKTAIAEGLAVRIVEKQVPEKLLNSEVYLLDMTAVVAGTQFRGQFESRMKNIIDEVKSCGNVILVIDEVHNIMGAGEVQGGAMNAANILKPSLARGEIQLIGATTTEEYRKHIEKDSALERRFQPVLVEEPSVEESIEILKGIKDYYENYHKVSISDEVIKSAVDLSKRYITDRKLPDKAIDVIDEAGSRANLKNKGLVEIEALKQEYDTLKEKRAKSEEEKEFEKSAEYKVQICRIEEKIKKLAETCYDVEITIEDIAYVIEAWTKIPVNRITEEEAQKLLSLEDRLHKRVVGQNKAISSISKSIRRNRSGFRKKKKPSSFIFVGPTGVGKTEVVKSLAFELFGSDDAMIRLDMSEYMEKHTASKLIGAPPGYVGYDQGGFLTEKVRRKPYSVILLDEIEKAHPDVFNMLLQILEDGRLTDNQGRTTFFENCIIVMTSNAGSNMKTANIGFSHSEYDKLESKAQNALKQIFRPEFLNRIDETIVFTSLNKEELKDIIELMIKEVKDEAKDNDIRIDVTEDVKDFILEKGYDEKYGARPLRRCIERNIEDAIAEEYLKGNVKSGDNIKLEMKDEKVKIVK</sequence>
<feature type="region of interest" description="Disordered" evidence="6">
    <location>
        <begin position="129"/>
        <end position="156"/>
    </location>
</feature>
<dbReference type="SMART" id="SM00382">
    <property type="entry name" value="AAA"/>
    <property type="match status" value="2"/>
</dbReference>
<dbReference type="SUPFAM" id="SSF52540">
    <property type="entry name" value="P-loop containing nucleoside triphosphate hydrolases"/>
    <property type="match status" value="2"/>
</dbReference>
<dbReference type="GO" id="GO:0006508">
    <property type="term" value="P:proteolysis"/>
    <property type="evidence" value="ECO:0007669"/>
    <property type="project" value="UniProtKB-KW"/>
</dbReference>
<dbReference type="Proteomes" id="UP001056429">
    <property type="component" value="Unassembled WGS sequence"/>
</dbReference>
<dbReference type="InterPro" id="IPR001270">
    <property type="entry name" value="ClpA/B"/>
</dbReference>
<dbReference type="GO" id="GO:0005524">
    <property type="term" value="F:ATP binding"/>
    <property type="evidence" value="ECO:0007669"/>
    <property type="project" value="UniProtKB-KW"/>
</dbReference>
<dbReference type="RefSeq" id="WP_250859757.1">
    <property type="nucleotide sequence ID" value="NZ_JAGSOJ010000002.1"/>
</dbReference>
<keyword evidence="10" id="KW-1185">Reference proteome</keyword>
<evidence type="ECO:0000313" key="10">
    <source>
        <dbReference type="Proteomes" id="UP001056429"/>
    </source>
</evidence>
<dbReference type="AlphaFoldDB" id="A0A9J6P3M4"/>
<protein>
    <submittedName>
        <fullName evidence="9">ATP-dependent Clp protease ATP-binding subunit</fullName>
    </submittedName>
</protein>
<dbReference type="FunFam" id="3.40.50.300:FF:000010">
    <property type="entry name" value="Chaperone clpB 1, putative"/>
    <property type="match status" value="1"/>
</dbReference>
<dbReference type="Gene3D" id="1.10.8.60">
    <property type="match status" value="2"/>
</dbReference>
<dbReference type="PROSITE" id="PS00871">
    <property type="entry name" value="CLPAB_2"/>
    <property type="match status" value="1"/>
</dbReference>
<dbReference type="EMBL" id="JAGSOJ010000002">
    <property type="protein sequence ID" value="MCM1990665.1"/>
    <property type="molecule type" value="Genomic_DNA"/>
</dbReference>
<dbReference type="PANTHER" id="PTHR11638:SF18">
    <property type="entry name" value="HEAT SHOCK PROTEIN 104"/>
    <property type="match status" value="1"/>
</dbReference>
<dbReference type="GO" id="GO:0005737">
    <property type="term" value="C:cytoplasm"/>
    <property type="evidence" value="ECO:0007669"/>
    <property type="project" value="TreeGrafter"/>
</dbReference>
<dbReference type="InterPro" id="IPR050130">
    <property type="entry name" value="ClpA_ClpB"/>
</dbReference>
<dbReference type="Pfam" id="PF10431">
    <property type="entry name" value="ClpB_D2-small"/>
    <property type="match status" value="1"/>
</dbReference>
<dbReference type="CDD" id="cd19499">
    <property type="entry name" value="RecA-like_ClpB_Hsp104-like"/>
    <property type="match status" value="1"/>
</dbReference>
<keyword evidence="3 9" id="KW-0067">ATP-binding</keyword>
<dbReference type="Pfam" id="PF00004">
    <property type="entry name" value="AAA"/>
    <property type="match status" value="1"/>
</dbReference>
<evidence type="ECO:0000313" key="9">
    <source>
        <dbReference type="EMBL" id="MCM1990665.1"/>
    </source>
</evidence>
<keyword evidence="1" id="KW-0677">Repeat</keyword>
<dbReference type="FunFam" id="3.40.50.300:FF:000025">
    <property type="entry name" value="ATP-dependent Clp protease subunit"/>
    <property type="match status" value="1"/>
</dbReference>
<keyword evidence="9" id="KW-0378">Hydrolase</keyword>
<feature type="coiled-coil region" evidence="5">
    <location>
        <begin position="406"/>
        <end position="440"/>
    </location>
</feature>
<dbReference type="CDD" id="cd00009">
    <property type="entry name" value="AAA"/>
    <property type="match status" value="1"/>
</dbReference>
<dbReference type="InterPro" id="IPR019489">
    <property type="entry name" value="Clp_ATPase_C"/>
</dbReference>
<dbReference type="GO" id="GO:0034605">
    <property type="term" value="P:cellular response to heat"/>
    <property type="evidence" value="ECO:0007669"/>
    <property type="project" value="TreeGrafter"/>
</dbReference>
<evidence type="ECO:0000256" key="2">
    <source>
        <dbReference type="ARBA" id="ARBA00022741"/>
    </source>
</evidence>
<reference evidence="9" key="2">
    <citation type="submission" date="2021-04" db="EMBL/GenBank/DDBJ databases">
        <authorList>
            <person name="Dong X."/>
        </authorList>
    </citation>
    <scope>NUCLEOTIDE SEQUENCE</scope>
    <source>
        <strain evidence="9">ZWT</strain>
    </source>
</reference>
<evidence type="ECO:0000256" key="4">
    <source>
        <dbReference type="ARBA" id="ARBA00023186"/>
    </source>
</evidence>
<keyword evidence="2" id="KW-0547">Nucleotide-binding</keyword>
<organism evidence="9 10">
    <name type="scientific">Oceanirhabdus seepicola</name>
    <dbReference type="NCBI Taxonomy" id="2828781"/>
    <lineage>
        <taxon>Bacteria</taxon>
        <taxon>Bacillati</taxon>
        <taxon>Bacillota</taxon>
        <taxon>Clostridia</taxon>
        <taxon>Eubacteriales</taxon>
        <taxon>Clostridiaceae</taxon>
        <taxon>Oceanirhabdus</taxon>
    </lineage>
</organism>
<dbReference type="InterPro" id="IPR027417">
    <property type="entry name" value="P-loop_NTPase"/>
</dbReference>
<gene>
    <name evidence="9" type="ORF">KDK92_13110</name>
</gene>
<dbReference type="InterPro" id="IPR041546">
    <property type="entry name" value="ClpA/ClpB_AAA_lid"/>
</dbReference>
<keyword evidence="4" id="KW-0143">Chaperone</keyword>
<comment type="caution">
    <text evidence="9">The sequence shown here is derived from an EMBL/GenBank/DDBJ whole genome shotgun (WGS) entry which is preliminary data.</text>
</comment>
<dbReference type="Gene3D" id="3.40.50.300">
    <property type="entry name" value="P-loop containing nucleotide triphosphate hydrolases"/>
    <property type="match status" value="2"/>
</dbReference>
<dbReference type="SMART" id="SM01086">
    <property type="entry name" value="ClpB_D2-small"/>
    <property type="match status" value="1"/>
</dbReference>
<dbReference type="InterPro" id="IPR003959">
    <property type="entry name" value="ATPase_AAA_core"/>
</dbReference>